<dbReference type="InterPro" id="IPR018948">
    <property type="entry name" value="GTP-bd_TrmE_N"/>
</dbReference>
<dbReference type="EMBL" id="UHIC01000001">
    <property type="protein sequence ID" value="SUO97719.1"/>
    <property type="molecule type" value="Genomic_DNA"/>
</dbReference>
<evidence type="ECO:0000256" key="9">
    <source>
        <dbReference type="ARBA" id="ARBA00023134"/>
    </source>
</evidence>
<dbReference type="InterPro" id="IPR031168">
    <property type="entry name" value="G_TrmE"/>
</dbReference>
<dbReference type="PANTHER" id="PTHR42714:SF2">
    <property type="entry name" value="TRNA MODIFICATION GTPASE GTPBP3, MITOCHONDRIAL"/>
    <property type="match status" value="1"/>
</dbReference>
<keyword evidence="8 10" id="KW-0630">Potassium</keyword>
<dbReference type="CDD" id="cd14858">
    <property type="entry name" value="TrmE_N"/>
    <property type="match status" value="1"/>
</dbReference>
<dbReference type="PROSITE" id="PS51709">
    <property type="entry name" value="G_TRME"/>
    <property type="match status" value="1"/>
</dbReference>
<feature type="binding site" evidence="10">
    <location>
        <begin position="244"/>
        <end position="250"/>
    </location>
    <ligand>
        <name>GTP</name>
        <dbReference type="ChEBI" id="CHEBI:37565"/>
    </ligand>
</feature>
<keyword evidence="9 10" id="KW-0342">GTP-binding</keyword>
<reference evidence="13 14" key="1">
    <citation type="submission" date="2018-06" db="EMBL/GenBank/DDBJ databases">
        <authorList>
            <consortium name="Pathogen Informatics"/>
            <person name="Doyle S."/>
        </authorList>
    </citation>
    <scope>NUCLEOTIDE SEQUENCE [LARGE SCALE GENOMIC DNA]</scope>
    <source>
        <strain evidence="13 14">NCTC13337</strain>
    </source>
</reference>
<feature type="binding site" evidence="10">
    <location>
        <begin position="225"/>
        <end position="230"/>
    </location>
    <ligand>
        <name>GTP</name>
        <dbReference type="ChEBI" id="CHEBI:37565"/>
    </ligand>
</feature>
<evidence type="ECO:0000256" key="2">
    <source>
        <dbReference type="ARBA" id="ARBA00022490"/>
    </source>
</evidence>
<evidence type="ECO:0000313" key="13">
    <source>
        <dbReference type="EMBL" id="SUO97719.1"/>
    </source>
</evidence>
<comment type="subcellular location">
    <subcellularLocation>
        <location evidence="10">Cytoplasm</location>
    </subcellularLocation>
</comment>
<dbReference type="Gene3D" id="3.30.1360.120">
    <property type="entry name" value="Probable tRNA modification gtpase trme, domain 1"/>
    <property type="match status" value="1"/>
</dbReference>
<gene>
    <name evidence="10 13" type="primary">mnmE</name>
    <name evidence="10" type="synonym">trmE</name>
    <name evidence="13" type="ORF">NCTC13337_02583</name>
</gene>
<evidence type="ECO:0000256" key="5">
    <source>
        <dbReference type="ARBA" id="ARBA00022741"/>
    </source>
</evidence>
<dbReference type="GO" id="GO:0003924">
    <property type="term" value="F:GTPase activity"/>
    <property type="evidence" value="ECO:0007669"/>
    <property type="project" value="UniProtKB-UniRule"/>
</dbReference>
<dbReference type="InterPro" id="IPR027368">
    <property type="entry name" value="MnmE_dom2"/>
</dbReference>
<dbReference type="OrthoDB" id="9805918at2"/>
<dbReference type="InterPro" id="IPR027266">
    <property type="entry name" value="TrmE/GcvT-like"/>
</dbReference>
<comment type="similarity">
    <text evidence="1 10 11">Belongs to the TRAFAC class TrmE-Era-EngA-EngB-Septin-like GTPase superfamily. TrmE GTPase family.</text>
</comment>
<dbReference type="NCBIfam" id="TIGR00231">
    <property type="entry name" value="small_GTP"/>
    <property type="match status" value="1"/>
</dbReference>
<keyword evidence="6 10" id="KW-0378">Hydrolase</keyword>
<dbReference type="Pfam" id="PF12631">
    <property type="entry name" value="MnmE_helical"/>
    <property type="match status" value="1"/>
</dbReference>
<dbReference type="InterPro" id="IPR027417">
    <property type="entry name" value="P-loop_NTPase"/>
</dbReference>
<dbReference type="Gene3D" id="1.20.120.430">
    <property type="entry name" value="tRNA modification GTPase MnmE domain 2"/>
    <property type="match status" value="1"/>
</dbReference>
<dbReference type="GO" id="GO:0005829">
    <property type="term" value="C:cytosol"/>
    <property type="evidence" value="ECO:0007669"/>
    <property type="project" value="TreeGrafter"/>
</dbReference>
<feature type="binding site" evidence="10">
    <location>
        <position position="446"/>
    </location>
    <ligand>
        <name>(6S)-5-formyl-5,6,7,8-tetrahydrofolate</name>
        <dbReference type="ChEBI" id="CHEBI:57457"/>
    </ligand>
</feature>
<comment type="caution">
    <text evidence="10">Lacks conserved residue(s) required for the propagation of feature annotation.</text>
</comment>
<dbReference type="EC" id="3.6.-.-" evidence="10"/>
<evidence type="ECO:0000313" key="14">
    <source>
        <dbReference type="Proteomes" id="UP000254601"/>
    </source>
</evidence>
<organism evidence="13 14">
    <name type="scientific">Suttonella ornithocola</name>
    <dbReference type="NCBI Taxonomy" id="279832"/>
    <lineage>
        <taxon>Bacteria</taxon>
        <taxon>Pseudomonadati</taxon>
        <taxon>Pseudomonadota</taxon>
        <taxon>Gammaproteobacteria</taxon>
        <taxon>Cardiobacteriales</taxon>
        <taxon>Cardiobacteriaceae</taxon>
        <taxon>Suttonella</taxon>
    </lineage>
</organism>
<protein>
    <recommendedName>
        <fullName evidence="10">tRNA modification GTPase MnmE</fullName>
        <ecNumber evidence="10">3.6.-.-</ecNumber>
    </recommendedName>
</protein>
<dbReference type="GO" id="GO:0030488">
    <property type="term" value="P:tRNA methylation"/>
    <property type="evidence" value="ECO:0007669"/>
    <property type="project" value="TreeGrafter"/>
</dbReference>
<dbReference type="CDD" id="cd04164">
    <property type="entry name" value="trmE"/>
    <property type="match status" value="1"/>
</dbReference>
<accession>A0A380MYU6</accession>
<feature type="binding site" evidence="10">
    <location>
        <position position="119"/>
    </location>
    <ligand>
        <name>(6S)-5-formyl-5,6,7,8-tetrahydrofolate</name>
        <dbReference type="ChEBI" id="CHEBI:57457"/>
    </ligand>
</feature>
<dbReference type="RefSeq" id="WP_072577123.1">
    <property type="nucleotide sequence ID" value="NZ_LWHB01000133.1"/>
</dbReference>
<proteinExistence type="inferred from homology"/>
<feature type="binding site" evidence="10">
    <location>
        <position position="80"/>
    </location>
    <ligand>
        <name>(6S)-5-formyl-5,6,7,8-tetrahydrofolate</name>
        <dbReference type="ChEBI" id="CHEBI:57457"/>
    </ligand>
</feature>
<evidence type="ECO:0000256" key="11">
    <source>
        <dbReference type="RuleBase" id="RU003313"/>
    </source>
</evidence>
<dbReference type="GO" id="GO:0002098">
    <property type="term" value="P:tRNA wobble uridine modification"/>
    <property type="evidence" value="ECO:0007669"/>
    <property type="project" value="TreeGrafter"/>
</dbReference>
<evidence type="ECO:0000259" key="12">
    <source>
        <dbReference type="PROSITE" id="PS51709"/>
    </source>
</evidence>
<feature type="domain" description="TrmE-type G" evidence="12">
    <location>
        <begin position="215"/>
        <end position="370"/>
    </location>
</feature>
<evidence type="ECO:0000256" key="4">
    <source>
        <dbReference type="ARBA" id="ARBA00022723"/>
    </source>
</evidence>
<dbReference type="Pfam" id="PF01926">
    <property type="entry name" value="MMR_HSR1"/>
    <property type="match status" value="1"/>
</dbReference>
<dbReference type="InterPro" id="IPR005225">
    <property type="entry name" value="Small_GTP-bd"/>
</dbReference>
<dbReference type="HAMAP" id="MF_00379">
    <property type="entry name" value="GTPase_MnmE"/>
    <property type="match status" value="1"/>
</dbReference>
<dbReference type="GO" id="GO:0005525">
    <property type="term" value="F:GTP binding"/>
    <property type="evidence" value="ECO:0007669"/>
    <property type="project" value="UniProtKB-UniRule"/>
</dbReference>
<feature type="binding site" evidence="10">
    <location>
        <begin position="331"/>
        <end position="334"/>
    </location>
    <ligand>
        <name>GTP</name>
        <dbReference type="ChEBI" id="CHEBI:37565"/>
    </ligand>
</feature>
<evidence type="ECO:0000256" key="8">
    <source>
        <dbReference type="ARBA" id="ARBA00022958"/>
    </source>
</evidence>
<evidence type="ECO:0000256" key="10">
    <source>
        <dbReference type="HAMAP-Rule" id="MF_00379"/>
    </source>
</evidence>
<evidence type="ECO:0000256" key="6">
    <source>
        <dbReference type="ARBA" id="ARBA00022801"/>
    </source>
</evidence>
<feature type="binding site" evidence="10">
    <location>
        <position position="229"/>
    </location>
    <ligand>
        <name>Mg(2+)</name>
        <dbReference type="ChEBI" id="CHEBI:18420"/>
    </ligand>
</feature>
<keyword evidence="3 10" id="KW-0819">tRNA processing</keyword>
<dbReference type="AlphaFoldDB" id="A0A380MYU6"/>
<dbReference type="SUPFAM" id="SSF116878">
    <property type="entry name" value="TrmE connector domain"/>
    <property type="match status" value="1"/>
</dbReference>
<feature type="binding site" evidence="10">
    <location>
        <position position="250"/>
    </location>
    <ligand>
        <name>Mg(2+)</name>
        <dbReference type="ChEBI" id="CHEBI:18420"/>
    </ligand>
</feature>
<dbReference type="SUPFAM" id="SSF52540">
    <property type="entry name" value="P-loop containing nucleoside triphosphate hydrolases"/>
    <property type="match status" value="1"/>
</dbReference>
<dbReference type="Pfam" id="PF10396">
    <property type="entry name" value="TrmE_N"/>
    <property type="match status" value="1"/>
</dbReference>
<name>A0A380MYU6_9GAMM</name>
<dbReference type="InterPro" id="IPR006073">
    <property type="entry name" value="GTP-bd"/>
</dbReference>
<dbReference type="NCBIfam" id="NF003661">
    <property type="entry name" value="PRK05291.1-3"/>
    <property type="match status" value="1"/>
</dbReference>
<keyword evidence="5 10" id="KW-0547">Nucleotide-binding</keyword>
<dbReference type="GO" id="GO:0046872">
    <property type="term" value="F:metal ion binding"/>
    <property type="evidence" value="ECO:0007669"/>
    <property type="project" value="UniProtKB-KW"/>
</dbReference>
<comment type="cofactor">
    <cofactor evidence="10">
        <name>K(+)</name>
        <dbReference type="ChEBI" id="CHEBI:29103"/>
    </cofactor>
    <text evidence="10">Binds 1 potassium ion per subunit.</text>
</comment>
<comment type="subunit">
    <text evidence="10">Homodimer. Heterotetramer of two MnmE and two MnmG subunits.</text>
</comment>
<comment type="function">
    <text evidence="10">Exhibits a very high intrinsic GTPase hydrolysis rate. Involved in the addition of a carboxymethylaminomethyl (cmnm) group at the wobble position (U34) of certain tRNAs, forming tRNA-cmnm(5)s(2)U34.</text>
</comment>
<dbReference type="InterPro" id="IPR025867">
    <property type="entry name" value="MnmE_helical"/>
</dbReference>
<keyword evidence="14" id="KW-1185">Reference proteome</keyword>
<feature type="binding site" evidence="10">
    <location>
        <begin position="269"/>
        <end position="272"/>
    </location>
    <ligand>
        <name>GTP</name>
        <dbReference type="ChEBI" id="CHEBI:37565"/>
    </ligand>
</feature>
<feature type="binding site" evidence="10">
    <location>
        <position position="22"/>
    </location>
    <ligand>
        <name>(6S)-5-formyl-5,6,7,8-tetrahydrofolate</name>
        <dbReference type="ChEBI" id="CHEBI:57457"/>
    </ligand>
</feature>
<dbReference type="Gene3D" id="3.40.50.300">
    <property type="entry name" value="P-loop containing nucleotide triphosphate hydrolases"/>
    <property type="match status" value="1"/>
</dbReference>
<dbReference type="InterPro" id="IPR004520">
    <property type="entry name" value="GTPase_MnmE"/>
</dbReference>
<dbReference type="Proteomes" id="UP000254601">
    <property type="component" value="Unassembled WGS sequence"/>
</dbReference>
<keyword evidence="7 10" id="KW-0460">Magnesium</keyword>
<evidence type="ECO:0000256" key="3">
    <source>
        <dbReference type="ARBA" id="ARBA00022694"/>
    </source>
</evidence>
<dbReference type="PANTHER" id="PTHR42714">
    <property type="entry name" value="TRNA MODIFICATION GTPASE GTPBP3"/>
    <property type="match status" value="1"/>
</dbReference>
<keyword evidence="4 10" id="KW-0479">Metal-binding</keyword>
<sequence>MVADTIAAIATPPGIGGVCIIRISGQQALSIAQGLTGRETFLPRRAYLATFKDKQAEVIDQGIVLYFSAPNSFTGEDVVELQGHGGIAVAHSLLEACFQAGARPAEGGEFTRRAFLNDKLDLAQAEAVADLISARSNAALKAANRSLQGEFSKIVYQLAEEILALRVYIEAALDFPEEEIDFLTEGDVEAKLIAWGEKLNQLLTRTTQGQLINEGIDMVLAGKPNAGKSSLLNALAGEDRAIVTEQAGTTRDIVKETLIIEGMPVNVLDTAGLRESTDIVEQEGIRRSREAIAKADIIALLIAIDDQSNSDELFKELTALANNTPIICLYNKADLLADSDKSIRKKGIFLSAKTGEGVDDVRKAIAETVGRTHHEQPFIARQRHLTALKTAQQYYLNALKQLQNYHAGELVADDLRLAHDALGEITGKVRSDDLLGEIFSGFCIGK</sequence>
<dbReference type="FunFam" id="3.40.50.300:FF:001376">
    <property type="entry name" value="tRNA modification GTPase MnmE"/>
    <property type="match status" value="1"/>
</dbReference>
<keyword evidence="2 10" id="KW-0963">Cytoplasm</keyword>
<dbReference type="NCBIfam" id="TIGR00450">
    <property type="entry name" value="mnmE_trmE_thdF"/>
    <property type="match status" value="1"/>
</dbReference>
<evidence type="ECO:0000256" key="7">
    <source>
        <dbReference type="ARBA" id="ARBA00022842"/>
    </source>
</evidence>
<evidence type="ECO:0000256" key="1">
    <source>
        <dbReference type="ARBA" id="ARBA00011043"/>
    </source>
</evidence>